<evidence type="ECO:0000313" key="14">
    <source>
        <dbReference type="Proteomes" id="UP000187429"/>
    </source>
</evidence>
<dbReference type="OrthoDB" id="1076608at2759"/>
<dbReference type="EMBL" id="LSSM01001793">
    <property type="protein sequence ID" value="OMJ24623.1"/>
    <property type="molecule type" value="Genomic_DNA"/>
</dbReference>
<feature type="transmembrane region" description="Helical" evidence="8">
    <location>
        <begin position="719"/>
        <end position="737"/>
    </location>
</feature>
<evidence type="ECO:0000256" key="5">
    <source>
        <dbReference type="ARBA" id="ARBA00022989"/>
    </source>
</evidence>
<feature type="domain" description="10TM putative phosphate transporter extracellular tail" evidence="10">
    <location>
        <begin position="1024"/>
        <end position="1091"/>
    </location>
</feature>
<dbReference type="GO" id="GO:0005886">
    <property type="term" value="C:plasma membrane"/>
    <property type="evidence" value="ECO:0007669"/>
    <property type="project" value="TreeGrafter"/>
</dbReference>
<keyword evidence="6 8" id="KW-0472">Membrane</keyword>
<dbReference type="GO" id="GO:0005227">
    <property type="term" value="F:calcium-activated cation channel activity"/>
    <property type="evidence" value="ECO:0007669"/>
    <property type="project" value="InterPro"/>
</dbReference>
<evidence type="ECO:0000313" key="13">
    <source>
        <dbReference type="EMBL" id="OMJ24623.1"/>
    </source>
</evidence>
<evidence type="ECO:0000256" key="4">
    <source>
        <dbReference type="ARBA" id="ARBA00022692"/>
    </source>
</evidence>
<feature type="transmembrane region" description="Helical" evidence="8">
    <location>
        <begin position="566"/>
        <end position="591"/>
    </location>
</feature>
<feature type="domain" description="CSC1/OSCA1-like 7TM region" evidence="9">
    <location>
        <begin position="433"/>
        <end position="701"/>
    </location>
</feature>
<dbReference type="InterPro" id="IPR003864">
    <property type="entry name" value="CSC1/OSCA1-like_7TM"/>
</dbReference>
<feature type="transmembrane region" description="Helical" evidence="8">
    <location>
        <begin position="17"/>
        <end position="38"/>
    </location>
</feature>
<dbReference type="InterPro" id="IPR022257">
    <property type="entry name" value="PHM7_ext"/>
</dbReference>
<feature type="transmembrane region" description="Helical" evidence="8">
    <location>
        <begin position="142"/>
        <end position="162"/>
    </location>
</feature>
<dbReference type="InterPro" id="IPR045122">
    <property type="entry name" value="Csc1-like"/>
</dbReference>
<comment type="similarity">
    <text evidence="2">Belongs to the CSC1 (TC 1.A.17) family.</text>
</comment>
<sequence>MDTQDIIKSRKITSKEFIYALALNTAIGLSLFLAFCLIRPLAKRIYASRTYFVNELKRAPVLKRGLFSWIIPTLKITDKDILKLTNLDSYMILRTIRFQMIFFAIASVITLSSLLPINLKNSSSTDDLSNLSASPLERGSPLLWAHFSVYIVSIFIILFFLYRESFLFIKLRQEYLIDPEYTSSSKAHTIMVCGLDGELANESKLKSIFSALPGKIKKVTINRDASELEKIIKKRDKAVQNLEVALTKYIILCKMHHQKFFAQKHLSRLHSLKNYSIFPKKNSIEPTSPPNRIRQSSGNVTVVDHNTDSIQLTAPPLPTMSIRAPKNTSNNNKTLENIKSLCSKVKVNKIQHFSEKLLKYNKLIKDFRLNKLSTLEKKSSGFVTFSNQISAHLAIQSLIYHKQISISPKFIDTDPTNVMWNNLNLKPYDRKIRKTISIIITIFIVIAWSSITVFIISFVNSDAFLNFLGVTDSLTSFLNKIKGYLAPLLIALLVSLLPIFLRFLVDLEGTVRKSDIETSVCIRYFMFLAFTVFILPTFASSFNLLWDNFAKLYQNPSSILSDMNNIILHSNSFFINYVMLRAFSSTALHLLQLPSLFIRSIQPWIFAISPRQRYMAEIPTKYDWSGMVPQHMLIFLIGTTYSALAPLINIFCFLYYLFNYLIYHYHFLYTFDDDDFSLGGTTYRVALQQIFSSLYMIESIWLIMMIVNTGLNKNSIIRLVLSIIIIVLTVAFERHVWKTFDPLFKFLPLSLAPDTSKEENKALLNTNTFEANSEFSDDFELVEKIASNYSIYQSQNKVTNANMFSSLSKKLKLDTHLSAFKPTNPFRALSSKKSRLNKESIQSTSSGDNISKPGSEINKLDKRSDYISSDHLNNPIARNIDTFHISIGDREDSINMEMDNINNTNSPPIVNIIRNSCEPLVNNYSINQEESINYDPWIQDKTRNSEHSHSNEIVNIPNDSSIKQPDNHIPSTSLQIITNDPLNTNNDLSNSSLAGTSKNAAEIDPQSATIIPRIAEENICDRPISPIHNLFKKTFIHPALMANSYSAVWVPEDPTGLSSDAINLVNSIGEGYFNILMEGAFINKRNRVVIDFDFDFGKYNLDSL</sequence>
<keyword evidence="3" id="KW-0813">Transport</keyword>
<dbReference type="InterPro" id="IPR032880">
    <property type="entry name" value="CSC1/OSCA1-like_N"/>
</dbReference>
<dbReference type="PANTHER" id="PTHR13018">
    <property type="entry name" value="PROBABLE MEMBRANE PROTEIN DUF221-RELATED"/>
    <property type="match status" value="1"/>
</dbReference>
<feature type="domain" description="CSC1/OSCA1-like N-terminal transmembrane" evidence="11">
    <location>
        <begin position="17"/>
        <end position="164"/>
    </location>
</feature>
<dbReference type="Pfam" id="PF12621">
    <property type="entry name" value="PHM7_ext"/>
    <property type="match status" value="1"/>
</dbReference>
<accession>A0A1R1YCJ4</accession>
<feature type="region of interest" description="Disordered" evidence="7">
    <location>
        <begin position="830"/>
        <end position="857"/>
    </location>
</feature>
<evidence type="ECO:0000256" key="2">
    <source>
        <dbReference type="ARBA" id="ARBA00007779"/>
    </source>
</evidence>
<dbReference type="Proteomes" id="UP000187429">
    <property type="component" value="Unassembled WGS sequence"/>
</dbReference>
<dbReference type="PANTHER" id="PTHR13018:SF139">
    <property type="entry name" value="PHOSPHATE METABOLISM PROTEIN 7"/>
    <property type="match status" value="1"/>
</dbReference>
<name>A0A1R1YCJ4_9FUNG</name>
<feature type="transmembrane region" description="Helical" evidence="8">
    <location>
        <begin position="686"/>
        <end position="707"/>
    </location>
</feature>
<keyword evidence="14" id="KW-1185">Reference proteome</keyword>
<evidence type="ECO:0000259" key="12">
    <source>
        <dbReference type="Pfam" id="PF14703"/>
    </source>
</evidence>
<feature type="transmembrane region" description="Helical" evidence="8">
    <location>
        <begin position="484"/>
        <end position="505"/>
    </location>
</feature>
<feature type="compositionally biased region" description="Polar residues" evidence="7">
    <location>
        <begin position="839"/>
        <end position="849"/>
    </location>
</feature>
<feature type="transmembrane region" description="Helical" evidence="8">
    <location>
        <begin position="525"/>
        <end position="546"/>
    </location>
</feature>
<evidence type="ECO:0000259" key="10">
    <source>
        <dbReference type="Pfam" id="PF12621"/>
    </source>
</evidence>
<feature type="transmembrane region" description="Helical" evidence="8">
    <location>
        <begin position="633"/>
        <end position="658"/>
    </location>
</feature>
<feature type="domain" description="CSC1/OSCA1-like cytosolic" evidence="12">
    <location>
        <begin position="188"/>
        <end position="422"/>
    </location>
</feature>
<dbReference type="InterPro" id="IPR027815">
    <property type="entry name" value="CSC1/OSCA1-like_cyt"/>
</dbReference>
<evidence type="ECO:0000259" key="9">
    <source>
        <dbReference type="Pfam" id="PF02714"/>
    </source>
</evidence>
<feature type="transmembrane region" description="Helical" evidence="8">
    <location>
        <begin position="436"/>
        <end position="459"/>
    </location>
</feature>
<dbReference type="AlphaFoldDB" id="A0A1R1YCJ4"/>
<gene>
    <name evidence="13" type="ORF">AYI69_g4563</name>
</gene>
<feature type="transmembrane region" description="Helical" evidence="8">
    <location>
        <begin position="100"/>
        <end position="119"/>
    </location>
</feature>
<evidence type="ECO:0000256" key="3">
    <source>
        <dbReference type="ARBA" id="ARBA00022448"/>
    </source>
</evidence>
<protein>
    <submittedName>
        <fullName evidence="13">Phosphate metabolism protein 7</fullName>
    </submittedName>
</protein>
<organism evidence="13 14">
    <name type="scientific">Smittium culicis</name>
    <dbReference type="NCBI Taxonomy" id="133412"/>
    <lineage>
        <taxon>Eukaryota</taxon>
        <taxon>Fungi</taxon>
        <taxon>Fungi incertae sedis</taxon>
        <taxon>Zoopagomycota</taxon>
        <taxon>Kickxellomycotina</taxon>
        <taxon>Harpellomycetes</taxon>
        <taxon>Harpellales</taxon>
        <taxon>Legeriomycetaceae</taxon>
        <taxon>Smittium</taxon>
    </lineage>
</organism>
<evidence type="ECO:0000256" key="6">
    <source>
        <dbReference type="ARBA" id="ARBA00023136"/>
    </source>
</evidence>
<evidence type="ECO:0000256" key="7">
    <source>
        <dbReference type="SAM" id="MobiDB-lite"/>
    </source>
</evidence>
<dbReference type="Pfam" id="PF02714">
    <property type="entry name" value="RSN1_7TM"/>
    <property type="match status" value="1"/>
</dbReference>
<dbReference type="Pfam" id="PF13967">
    <property type="entry name" value="RSN1_TM"/>
    <property type="match status" value="1"/>
</dbReference>
<keyword evidence="5 8" id="KW-1133">Transmembrane helix</keyword>
<reference evidence="14" key="1">
    <citation type="submission" date="2017-01" db="EMBL/GenBank/DDBJ databases">
        <authorList>
            <person name="Wang Y."/>
            <person name="White M."/>
            <person name="Kvist S."/>
            <person name="Moncalvo J.-M."/>
        </authorList>
    </citation>
    <scope>NUCLEOTIDE SEQUENCE [LARGE SCALE GENOMIC DNA]</scope>
    <source>
        <strain evidence="14">ID-206-W2</strain>
    </source>
</reference>
<evidence type="ECO:0000256" key="8">
    <source>
        <dbReference type="SAM" id="Phobius"/>
    </source>
</evidence>
<comment type="subcellular location">
    <subcellularLocation>
        <location evidence="1">Membrane</location>
        <topology evidence="1">Multi-pass membrane protein</topology>
    </subcellularLocation>
</comment>
<keyword evidence="4 8" id="KW-0812">Transmembrane</keyword>
<proteinExistence type="inferred from homology"/>
<comment type="caution">
    <text evidence="13">The sequence shown here is derived from an EMBL/GenBank/DDBJ whole genome shotgun (WGS) entry which is preliminary data.</text>
</comment>
<dbReference type="Pfam" id="PF14703">
    <property type="entry name" value="PHM7_cyt"/>
    <property type="match status" value="1"/>
</dbReference>
<evidence type="ECO:0000259" key="11">
    <source>
        <dbReference type="Pfam" id="PF13967"/>
    </source>
</evidence>
<evidence type="ECO:0000256" key="1">
    <source>
        <dbReference type="ARBA" id="ARBA00004141"/>
    </source>
</evidence>